<evidence type="ECO:0000313" key="9">
    <source>
        <dbReference type="Proteomes" id="UP000014197"/>
    </source>
</evidence>
<evidence type="ECO:0000256" key="3">
    <source>
        <dbReference type="ARBA" id="ARBA00023163"/>
    </source>
</evidence>
<dbReference type="GO" id="GO:0000160">
    <property type="term" value="P:phosphorelay signal transduction system"/>
    <property type="evidence" value="ECO:0007669"/>
    <property type="project" value="InterPro"/>
</dbReference>
<dbReference type="PATRIC" id="fig|1158608.3.peg.1734"/>
<dbReference type="OrthoDB" id="2192870at2"/>
<dbReference type="Pfam" id="PF00486">
    <property type="entry name" value="Trans_reg_C"/>
    <property type="match status" value="1"/>
</dbReference>
<dbReference type="CDD" id="cd00383">
    <property type="entry name" value="trans_reg_C"/>
    <property type="match status" value="1"/>
</dbReference>
<dbReference type="GO" id="GO:0006355">
    <property type="term" value="P:regulation of DNA-templated transcription"/>
    <property type="evidence" value="ECO:0007669"/>
    <property type="project" value="InterPro"/>
</dbReference>
<gene>
    <name evidence="7" type="ORF">I583_02723</name>
    <name evidence="6" type="ORF">UAW_01757</name>
</gene>
<evidence type="ECO:0000256" key="2">
    <source>
        <dbReference type="ARBA" id="ARBA00023125"/>
    </source>
</evidence>
<dbReference type="InterPro" id="IPR001867">
    <property type="entry name" value="OmpR/PhoB-type_DNA-bd"/>
</dbReference>
<dbReference type="InterPro" id="IPR016032">
    <property type="entry name" value="Sig_transdc_resp-reg_C-effctor"/>
</dbReference>
<proteinExistence type="predicted"/>
<feature type="DNA-binding region" description="OmpR/PhoB-type" evidence="4">
    <location>
        <begin position="130"/>
        <end position="233"/>
    </location>
</feature>
<dbReference type="STRING" id="155618.RV06_GL001594"/>
<dbReference type="AlphaFoldDB" id="R2T976"/>
<comment type="caution">
    <text evidence="6">The sequence shown here is derived from an EMBL/GenBank/DDBJ whole genome shotgun (WGS) entry which is preliminary data.</text>
</comment>
<name>R2T976_9ENTE</name>
<evidence type="ECO:0000256" key="1">
    <source>
        <dbReference type="ARBA" id="ARBA00023015"/>
    </source>
</evidence>
<keyword evidence="3" id="KW-0804">Transcription</keyword>
<accession>R2T976</accession>
<evidence type="ECO:0000259" key="5">
    <source>
        <dbReference type="PROSITE" id="PS51755"/>
    </source>
</evidence>
<evidence type="ECO:0000313" key="6">
    <source>
        <dbReference type="EMBL" id="EOH96799.1"/>
    </source>
</evidence>
<dbReference type="Proteomes" id="UP000014197">
    <property type="component" value="Unassembled WGS sequence"/>
</dbReference>
<evidence type="ECO:0000313" key="7">
    <source>
        <dbReference type="EMBL" id="EOT60088.1"/>
    </source>
</evidence>
<evidence type="ECO:0000313" key="8">
    <source>
        <dbReference type="Proteomes" id="UP000013858"/>
    </source>
</evidence>
<evidence type="ECO:0000256" key="4">
    <source>
        <dbReference type="PROSITE-ProRule" id="PRU01091"/>
    </source>
</evidence>
<dbReference type="SUPFAM" id="SSF46894">
    <property type="entry name" value="C-terminal effector domain of the bipartite response regulators"/>
    <property type="match status" value="1"/>
</dbReference>
<organism evidence="6 8">
    <name type="scientific">Enterococcus haemoperoxidus ATCC BAA-382</name>
    <dbReference type="NCBI Taxonomy" id="1158608"/>
    <lineage>
        <taxon>Bacteria</taxon>
        <taxon>Bacillati</taxon>
        <taxon>Bacillota</taxon>
        <taxon>Bacilli</taxon>
        <taxon>Lactobacillales</taxon>
        <taxon>Enterococcaceae</taxon>
        <taxon>Enterococcus</taxon>
    </lineage>
</organism>
<dbReference type="GO" id="GO:0003677">
    <property type="term" value="F:DNA binding"/>
    <property type="evidence" value="ECO:0007669"/>
    <property type="project" value="UniProtKB-UniRule"/>
</dbReference>
<dbReference type="PROSITE" id="PS51755">
    <property type="entry name" value="OMPR_PHOB"/>
    <property type="match status" value="1"/>
</dbReference>
<dbReference type="InterPro" id="IPR036388">
    <property type="entry name" value="WH-like_DNA-bd_sf"/>
</dbReference>
<keyword evidence="1" id="KW-0805">Transcription regulation</keyword>
<keyword evidence="9" id="KW-1185">Reference proteome</keyword>
<dbReference type="EMBL" id="AJAR01000015">
    <property type="protein sequence ID" value="EOH96799.1"/>
    <property type="molecule type" value="Genomic_DNA"/>
</dbReference>
<dbReference type="EMBL" id="ASVY01000003">
    <property type="protein sequence ID" value="EOT60088.1"/>
    <property type="molecule type" value="Genomic_DNA"/>
</dbReference>
<feature type="domain" description="OmpR/PhoB-type" evidence="5">
    <location>
        <begin position="130"/>
        <end position="233"/>
    </location>
</feature>
<dbReference type="SMART" id="SM00862">
    <property type="entry name" value="Trans_reg_C"/>
    <property type="match status" value="1"/>
</dbReference>
<sequence length="238" mass="27569">MYSIGILSTSKNTDRPYLDVLKKLEFQVQIIHWDDFEHNSEGLDVLLIDETENRTSLNCYELILKVRELFKGYLLLITKNKVKTTDLVYLQLGIDGIARNDIDSEVIFIQLKRMLSLVKKSVAPNKGKQVDKKAVDSLRLNSQNISVVKNGREEIELTNTEYQMLTLLMQNAGETLTYQELYKKVWDTSKRIGKNYQYLVTNVVFKLRIKLGTDSQGNNYIRTVRTRGYMFVPTVTVE</sequence>
<dbReference type="Gene3D" id="1.10.10.10">
    <property type="entry name" value="Winged helix-like DNA-binding domain superfamily/Winged helix DNA-binding domain"/>
    <property type="match status" value="1"/>
</dbReference>
<dbReference type="Proteomes" id="UP000013858">
    <property type="component" value="Unassembled WGS sequence"/>
</dbReference>
<dbReference type="RefSeq" id="WP_010761959.1">
    <property type="nucleotide sequence ID" value="NZ_KB946316.1"/>
</dbReference>
<protein>
    <recommendedName>
        <fullName evidence="5">OmpR/PhoB-type domain-containing protein</fullName>
    </recommendedName>
</protein>
<reference evidence="6 8" key="1">
    <citation type="submission" date="2013-02" db="EMBL/GenBank/DDBJ databases">
        <title>The Genome Sequence of Enterococcus haemoperoxidus BAA-382.</title>
        <authorList>
            <consortium name="The Broad Institute Genome Sequencing Platform"/>
            <consortium name="The Broad Institute Genome Sequencing Center for Infectious Disease"/>
            <person name="Earl A.M."/>
            <person name="Gilmore M.S."/>
            <person name="Lebreton F."/>
            <person name="Walker B."/>
            <person name="Young S.K."/>
            <person name="Zeng Q."/>
            <person name="Gargeya S."/>
            <person name="Fitzgerald M."/>
            <person name="Haas B."/>
            <person name="Abouelleil A."/>
            <person name="Alvarado L."/>
            <person name="Arachchi H.M."/>
            <person name="Berlin A.M."/>
            <person name="Chapman S.B."/>
            <person name="Dewar J."/>
            <person name="Goldberg J."/>
            <person name="Griggs A."/>
            <person name="Gujja S."/>
            <person name="Hansen M."/>
            <person name="Howarth C."/>
            <person name="Imamovic A."/>
            <person name="Larimer J."/>
            <person name="McCowan C."/>
            <person name="Murphy C."/>
            <person name="Neiman D."/>
            <person name="Pearson M."/>
            <person name="Priest M."/>
            <person name="Roberts A."/>
            <person name="Saif S."/>
            <person name="Shea T."/>
            <person name="Sisk P."/>
            <person name="Sykes S."/>
            <person name="Wortman J."/>
            <person name="Nusbaum C."/>
            <person name="Birren B."/>
        </authorList>
    </citation>
    <scope>NUCLEOTIDE SEQUENCE [LARGE SCALE GENOMIC DNA]</scope>
    <source>
        <strain evidence="6 8">ATCC BAA-382</strain>
    </source>
</reference>
<dbReference type="eggNOG" id="COG0745">
    <property type="taxonomic scope" value="Bacteria"/>
</dbReference>
<keyword evidence="2 4" id="KW-0238">DNA-binding</keyword>
<reference evidence="7 9" key="2">
    <citation type="submission" date="2013-03" db="EMBL/GenBank/DDBJ databases">
        <title>The Genome Sequence of Enterococcus haemoperoxidus BAA-382 (PacBio/Illumina hybrid assembly).</title>
        <authorList>
            <consortium name="The Broad Institute Genomics Platform"/>
            <consortium name="The Broad Institute Genome Sequencing Center for Infectious Disease"/>
            <person name="Earl A."/>
            <person name="Russ C."/>
            <person name="Gilmore M."/>
            <person name="Surin D."/>
            <person name="Walker B."/>
            <person name="Young S."/>
            <person name="Zeng Q."/>
            <person name="Gargeya S."/>
            <person name="Fitzgerald M."/>
            <person name="Haas B."/>
            <person name="Abouelleil A."/>
            <person name="Allen A.W."/>
            <person name="Alvarado L."/>
            <person name="Arachchi H.M."/>
            <person name="Berlin A.M."/>
            <person name="Chapman S.B."/>
            <person name="Gainer-Dewar J."/>
            <person name="Goldberg J."/>
            <person name="Griggs A."/>
            <person name="Gujja S."/>
            <person name="Hansen M."/>
            <person name="Howarth C."/>
            <person name="Imamovic A."/>
            <person name="Ireland A."/>
            <person name="Larimer J."/>
            <person name="McCowan C."/>
            <person name="Murphy C."/>
            <person name="Pearson M."/>
            <person name="Poon T.W."/>
            <person name="Priest M."/>
            <person name="Roberts A."/>
            <person name="Saif S."/>
            <person name="Shea T."/>
            <person name="Sisk P."/>
            <person name="Sykes S."/>
            <person name="Wortman J."/>
            <person name="Nusbaum C."/>
            <person name="Birren B."/>
        </authorList>
    </citation>
    <scope>NUCLEOTIDE SEQUENCE [LARGE SCALE GENOMIC DNA]</scope>
    <source>
        <strain evidence="7 9">ATCC BAA-382</strain>
    </source>
</reference>